<dbReference type="AlphaFoldDB" id="A0A0M6XXL5"/>
<reference evidence="3" key="1">
    <citation type="submission" date="2015-07" db="EMBL/GenBank/DDBJ databases">
        <authorList>
            <person name="Rodrigo-Torres Lidia"/>
            <person name="Arahal R.David."/>
        </authorList>
    </citation>
    <scope>NUCLEOTIDE SEQUENCE [LARGE SCALE GENOMIC DNA]</scope>
    <source>
        <strain evidence="3">CECT 4801</strain>
    </source>
</reference>
<evidence type="ECO:0000313" key="3">
    <source>
        <dbReference type="Proteomes" id="UP000048926"/>
    </source>
</evidence>
<evidence type="ECO:0000313" key="2">
    <source>
        <dbReference type="EMBL" id="CTQ42594.1"/>
    </source>
</evidence>
<dbReference type="Pfam" id="PF00583">
    <property type="entry name" value="Acetyltransf_1"/>
    <property type="match status" value="1"/>
</dbReference>
<dbReference type="STRING" id="187304.B0E33_25015"/>
<proteinExistence type="predicted"/>
<sequence length="196" mass="22002">MTHNDPVHIQLATPERWADLVDLFGPERGASGGCWCMWPFLRGRDWKAMTRDERRDAFQQKVDTGPAPGLLAYRGNLAVGWIALGPRMQYLRFQLGKTSQPLPDDSEQALAATYAVTCFFIRNGHRKTGLMSVLLDAGIDHAKAQGAHQLDACPMETEKPLQWGEGFVGIADVFRRAGFVEIARRSPRRPLMRKLL</sequence>
<feature type="domain" description="N-acetyltransferase" evidence="1">
    <location>
        <begin position="7"/>
        <end position="196"/>
    </location>
</feature>
<evidence type="ECO:0000259" key="1">
    <source>
        <dbReference type="PROSITE" id="PS51186"/>
    </source>
</evidence>
<dbReference type="Proteomes" id="UP000048926">
    <property type="component" value="Unassembled WGS sequence"/>
</dbReference>
<name>A0A0M6XXL5_9HYPH</name>
<dbReference type="Gene3D" id="3.40.630.30">
    <property type="match status" value="1"/>
</dbReference>
<protein>
    <recommendedName>
        <fullName evidence="1">N-acetyltransferase domain-containing protein</fullName>
    </recommendedName>
</protein>
<dbReference type="SUPFAM" id="SSF55729">
    <property type="entry name" value="Acyl-CoA N-acyltransferases (Nat)"/>
    <property type="match status" value="1"/>
</dbReference>
<keyword evidence="3" id="KW-1185">Reference proteome</keyword>
<gene>
    <name evidence="2" type="ORF">LAL4801_01025</name>
</gene>
<dbReference type="RefSeq" id="WP_055654635.1">
    <property type="nucleotide sequence ID" value="NZ_CP045627.1"/>
</dbReference>
<accession>A0A0M6XXL5</accession>
<organism evidence="2 3">
    <name type="scientific">Roseibium aggregatum</name>
    <dbReference type="NCBI Taxonomy" id="187304"/>
    <lineage>
        <taxon>Bacteria</taxon>
        <taxon>Pseudomonadati</taxon>
        <taxon>Pseudomonadota</taxon>
        <taxon>Alphaproteobacteria</taxon>
        <taxon>Hyphomicrobiales</taxon>
        <taxon>Stappiaceae</taxon>
        <taxon>Roseibium</taxon>
    </lineage>
</organism>
<dbReference type="InterPro" id="IPR016181">
    <property type="entry name" value="Acyl_CoA_acyltransferase"/>
</dbReference>
<dbReference type="InterPro" id="IPR000182">
    <property type="entry name" value="GNAT_dom"/>
</dbReference>
<dbReference type="EMBL" id="CXST01000001">
    <property type="protein sequence ID" value="CTQ42594.1"/>
    <property type="molecule type" value="Genomic_DNA"/>
</dbReference>
<dbReference type="OrthoDB" id="8894819at2"/>
<dbReference type="GO" id="GO:0016747">
    <property type="term" value="F:acyltransferase activity, transferring groups other than amino-acyl groups"/>
    <property type="evidence" value="ECO:0007669"/>
    <property type="project" value="InterPro"/>
</dbReference>
<dbReference type="PROSITE" id="PS51186">
    <property type="entry name" value="GNAT"/>
    <property type="match status" value="1"/>
</dbReference>